<sequence length="224" mass="26570">MDYNKVKRVFEMKKITLILILLNHLYSNAQTLAEWTQQKKTQIKYLQQQIVGLQVYIDYLQNGYKIARKGLAAINYIKDSDCNLHNGYYNSLKVINPNVKKYFRITDIISLQSRIIKTCKRTISTTKENRWFTSKEIAYIKYVFTKLLSEATEDINQLITVITPNYFIMKDDERIAQIVHIYDEMLDKQTFAENFRNRVNVLAMQRSRESEDIEASRLLNKMNK</sequence>
<dbReference type="AlphaFoldDB" id="A0A3M9NS21"/>
<keyword evidence="3" id="KW-1185">Reference proteome</keyword>
<feature type="signal peptide" evidence="1">
    <location>
        <begin position="1"/>
        <end position="29"/>
    </location>
</feature>
<evidence type="ECO:0008006" key="4">
    <source>
        <dbReference type="Google" id="ProtNLM"/>
    </source>
</evidence>
<protein>
    <recommendedName>
        <fullName evidence="4">TerB family tellurite resistance protein</fullName>
    </recommendedName>
</protein>
<organism evidence="2 3">
    <name type="scientific">Hanamia caeni</name>
    <dbReference type="NCBI Taxonomy" id="2294116"/>
    <lineage>
        <taxon>Bacteria</taxon>
        <taxon>Pseudomonadati</taxon>
        <taxon>Bacteroidota</taxon>
        <taxon>Chitinophagia</taxon>
        <taxon>Chitinophagales</taxon>
        <taxon>Chitinophagaceae</taxon>
        <taxon>Hanamia</taxon>
    </lineage>
</organism>
<dbReference type="RefSeq" id="WP_123118749.1">
    <property type="nucleotide sequence ID" value="NZ_RJJR01000001.1"/>
</dbReference>
<feature type="chain" id="PRO_5018292498" description="TerB family tellurite resistance protein" evidence="1">
    <location>
        <begin position="30"/>
        <end position="224"/>
    </location>
</feature>
<reference evidence="2 3" key="1">
    <citation type="submission" date="2018-11" db="EMBL/GenBank/DDBJ databases">
        <title>Draft genome sequence of Ferruginibacter sp. BO-59.</title>
        <authorList>
            <person name="Im W.T."/>
        </authorList>
    </citation>
    <scope>NUCLEOTIDE SEQUENCE [LARGE SCALE GENOMIC DNA]</scope>
    <source>
        <strain evidence="2 3">BO-59</strain>
    </source>
</reference>
<comment type="caution">
    <text evidence="2">The sequence shown here is derived from an EMBL/GenBank/DDBJ whole genome shotgun (WGS) entry which is preliminary data.</text>
</comment>
<evidence type="ECO:0000256" key="1">
    <source>
        <dbReference type="SAM" id="SignalP"/>
    </source>
</evidence>
<keyword evidence="1" id="KW-0732">Signal</keyword>
<gene>
    <name evidence="2" type="ORF">EFY79_00720</name>
</gene>
<name>A0A3M9NS21_9BACT</name>
<evidence type="ECO:0000313" key="2">
    <source>
        <dbReference type="EMBL" id="RNI39858.1"/>
    </source>
</evidence>
<dbReference type="Proteomes" id="UP000267223">
    <property type="component" value="Unassembled WGS sequence"/>
</dbReference>
<dbReference type="OrthoDB" id="673795at2"/>
<accession>A0A3M9NS21</accession>
<evidence type="ECO:0000313" key="3">
    <source>
        <dbReference type="Proteomes" id="UP000267223"/>
    </source>
</evidence>
<proteinExistence type="predicted"/>
<dbReference type="EMBL" id="RJJR01000001">
    <property type="protein sequence ID" value="RNI39858.1"/>
    <property type="molecule type" value="Genomic_DNA"/>
</dbReference>